<keyword evidence="3 10" id="KW-0547">Nucleotide-binding</keyword>
<gene>
    <name evidence="13" type="ORF">ENV30_08985</name>
</gene>
<dbReference type="FunFam" id="3.30.300.30:FF:000019">
    <property type="entry name" value="Phenylacetate-coenzyme A ligase"/>
    <property type="match status" value="1"/>
</dbReference>
<accession>A0A7V3YHY2</accession>
<evidence type="ECO:0000256" key="8">
    <source>
        <dbReference type="ARBA" id="ARBA00068695"/>
    </source>
</evidence>
<comment type="caution">
    <text evidence="13">The sequence shown here is derived from an EMBL/GenBank/DDBJ whole genome shotgun (WGS) entry which is preliminary data.</text>
</comment>
<evidence type="ECO:0000256" key="7">
    <source>
        <dbReference type="ARBA" id="ARBA00066629"/>
    </source>
</evidence>
<sequence length="422" mass="47327">MEKIQLNRLKKVLIRAYHSLPYYRKKLEDAGVNVYDIRSLEDLRYLPFTTKDDLRRAYPFGAIAEPMRNIVRIHSSSGTTGTATVVGYTRKDIDTWAELMARTLCGCGVTAEDVIQVAFGYGLFTGGLGVHYGAEKLGATVVPMSTGNTLRQIQIMRDFGVSVLCCTPSYALYLAEVARENGVDWGKTKLRLGIFGAEPWSEEMRAEIERNLPIRACDIYGLSEVIGPGVAFECEARCGLHISEDHFLPEVIDPQTGKVLPPGEVGELVFTTLTKEGAPVIRYRTGDLSALMYEPCSCGRTLVRMKRVASRTDDMLIIRGVNVYPSQIESVLLSFDGVEPHYQIVVRRENYLDLLEVQVEVAPQFFSDEVKVLERLKKQIEERLKAELNVHCEVKLLEPKSLARSEGKARRVVDLRKKEGMA</sequence>
<evidence type="ECO:0000256" key="5">
    <source>
        <dbReference type="ARBA" id="ARBA00060591"/>
    </source>
</evidence>
<evidence type="ECO:0000259" key="11">
    <source>
        <dbReference type="Pfam" id="PF00501"/>
    </source>
</evidence>
<keyword evidence="2 10" id="KW-0436">Ligase</keyword>
<dbReference type="GO" id="GO:0000166">
    <property type="term" value="F:nucleotide binding"/>
    <property type="evidence" value="ECO:0007669"/>
    <property type="project" value="UniProtKB-KW"/>
</dbReference>
<dbReference type="InterPro" id="IPR028154">
    <property type="entry name" value="AMP-dep_Lig_C"/>
</dbReference>
<dbReference type="CDD" id="cd05913">
    <property type="entry name" value="PaaK"/>
    <property type="match status" value="1"/>
</dbReference>
<dbReference type="InterPro" id="IPR042099">
    <property type="entry name" value="ANL_N_sf"/>
</dbReference>
<evidence type="ECO:0000256" key="10">
    <source>
        <dbReference type="PIRNR" id="PIRNR006444"/>
    </source>
</evidence>
<name>A0A7V3YHY2_9BACT</name>
<evidence type="ECO:0000256" key="2">
    <source>
        <dbReference type="ARBA" id="ARBA00022598"/>
    </source>
</evidence>
<organism evidence="13">
    <name type="scientific">Candidatus Caldatribacterium californiense</name>
    <dbReference type="NCBI Taxonomy" id="1454726"/>
    <lineage>
        <taxon>Bacteria</taxon>
        <taxon>Pseudomonadati</taxon>
        <taxon>Atribacterota</taxon>
        <taxon>Atribacteria</taxon>
        <taxon>Atribacterales</taxon>
        <taxon>Candidatus Caldatribacteriaceae</taxon>
        <taxon>Candidatus Caldatribacterium</taxon>
    </lineage>
</organism>
<dbReference type="Gene3D" id="3.30.300.30">
    <property type="match status" value="1"/>
</dbReference>
<dbReference type="GO" id="GO:0010124">
    <property type="term" value="P:phenylacetate catabolic process"/>
    <property type="evidence" value="ECO:0007669"/>
    <property type="project" value="UniProtKB-UniRule"/>
</dbReference>
<comment type="pathway">
    <text evidence="5 10">Aromatic compound metabolism; phenylacetate degradation.</text>
</comment>
<feature type="domain" description="AMP-dependent ligase C-terminal" evidence="12">
    <location>
        <begin position="320"/>
        <end position="416"/>
    </location>
</feature>
<dbReference type="InterPro" id="IPR051414">
    <property type="entry name" value="Adenylate-forming_Reductase"/>
</dbReference>
<proteinExistence type="inferred from homology"/>
<dbReference type="EMBL" id="DTFV01000127">
    <property type="protein sequence ID" value="HGI31420.1"/>
    <property type="molecule type" value="Genomic_DNA"/>
</dbReference>
<dbReference type="Pfam" id="PF14535">
    <property type="entry name" value="AMP-binding_C_2"/>
    <property type="match status" value="1"/>
</dbReference>
<dbReference type="EC" id="6.2.1.30" evidence="7 10"/>
<evidence type="ECO:0000259" key="12">
    <source>
        <dbReference type="Pfam" id="PF14535"/>
    </source>
</evidence>
<dbReference type="InterPro" id="IPR045851">
    <property type="entry name" value="AMP-bd_C_sf"/>
</dbReference>
<dbReference type="Gene3D" id="3.40.50.12780">
    <property type="entry name" value="N-terminal domain of ligase-like"/>
    <property type="match status" value="1"/>
</dbReference>
<dbReference type="PIRSF" id="PIRSF006444">
    <property type="entry name" value="PaaK"/>
    <property type="match status" value="1"/>
</dbReference>
<comment type="function">
    <text evidence="10">Catalyzes the activation of phenylacetic acid (PA) to phenylacetyl-CoA (PA-CoA).</text>
</comment>
<dbReference type="Pfam" id="PF00501">
    <property type="entry name" value="AMP-binding"/>
    <property type="match status" value="1"/>
</dbReference>
<comment type="similarity">
    <text evidence="6 10">Belongs to the phenylacetyl-CoA ligase family.</text>
</comment>
<dbReference type="GO" id="GO:0047475">
    <property type="term" value="F:phenylacetate-CoA ligase activity"/>
    <property type="evidence" value="ECO:0007669"/>
    <property type="project" value="UniProtKB-EC"/>
</dbReference>
<dbReference type="InterPro" id="IPR000873">
    <property type="entry name" value="AMP-dep_synth/lig_dom"/>
</dbReference>
<evidence type="ECO:0000256" key="4">
    <source>
        <dbReference type="ARBA" id="ARBA00050450"/>
    </source>
</evidence>
<dbReference type="SUPFAM" id="SSF56801">
    <property type="entry name" value="Acetyl-CoA synthetase-like"/>
    <property type="match status" value="1"/>
</dbReference>
<dbReference type="PANTHER" id="PTHR43439">
    <property type="entry name" value="PHENYLACETATE-COENZYME A LIGASE"/>
    <property type="match status" value="1"/>
</dbReference>
<dbReference type="UniPathway" id="UPA00930"/>
<feature type="domain" description="AMP-dependent synthetase/ligase" evidence="11">
    <location>
        <begin position="66"/>
        <end position="270"/>
    </location>
</feature>
<dbReference type="InterPro" id="IPR011880">
    <property type="entry name" value="PA_CoA_ligase"/>
</dbReference>
<evidence type="ECO:0000313" key="13">
    <source>
        <dbReference type="EMBL" id="HGI31420.1"/>
    </source>
</evidence>
<evidence type="ECO:0000256" key="1">
    <source>
        <dbReference type="ARBA" id="ARBA00011245"/>
    </source>
</evidence>
<protein>
    <recommendedName>
        <fullName evidence="8 10">Phenylacetate-coenzyme A ligase</fullName>
        <ecNumber evidence="7 10">6.2.1.30</ecNumber>
    </recommendedName>
    <alternativeName>
        <fullName evidence="9 10">Phenylacetyl-CoA ligase</fullName>
    </alternativeName>
</protein>
<evidence type="ECO:0000256" key="9">
    <source>
        <dbReference type="ARBA" id="ARBA00075111"/>
    </source>
</evidence>
<dbReference type="PANTHER" id="PTHR43439:SF1">
    <property type="entry name" value="PHENYLACETATE-COENZYME A LIGASE"/>
    <property type="match status" value="1"/>
</dbReference>
<dbReference type="FunFam" id="3.40.50.12780:FF:000016">
    <property type="entry name" value="Phenylacetate-coenzyme A ligase"/>
    <property type="match status" value="1"/>
</dbReference>
<comment type="catalytic activity">
    <reaction evidence="4">
        <text>2-phenylacetate + ATP + CoA = phenylacetyl-CoA + AMP + diphosphate</text>
        <dbReference type="Rhea" id="RHEA:20956"/>
        <dbReference type="ChEBI" id="CHEBI:18401"/>
        <dbReference type="ChEBI" id="CHEBI:30616"/>
        <dbReference type="ChEBI" id="CHEBI:33019"/>
        <dbReference type="ChEBI" id="CHEBI:57287"/>
        <dbReference type="ChEBI" id="CHEBI:57390"/>
        <dbReference type="ChEBI" id="CHEBI:456215"/>
        <dbReference type="EC" id="6.2.1.30"/>
    </reaction>
    <physiologicalReaction direction="left-to-right" evidence="4">
        <dbReference type="Rhea" id="RHEA:20957"/>
    </physiologicalReaction>
</comment>
<evidence type="ECO:0000256" key="3">
    <source>
        <dbReference type="ARBA" id="ARBA00022741"/>
    </source>
</evidence>
<comment type="subunit">
    <text evidence="1">Monomer.</text>
</comment>
<reference evidence="13" key="1">
    <citation type="journal article" date="2020" name="mSystems">
        <title>Genome- and Community-Level Interaction Insights into Carbon Utilization and Element Cycling Functions of Hydrothermarchaeota in Hydrothermal Sediment.</title>
        <authorList>
            <person name="Zhou Z."/>
            <person name="Liu Y."/>
            <person name="Xu W."/>
            <person name="Pan J."/>
            <person name="Luo Z.H."/>
            <person name="Li M."/>
        </authorList>
    </citation>
    <scope>NUCLEOTIDE SEQUENCE [LARGE SCALE GENOMIC DNA]</scope>
    <source>
        <strain evidence="13">SpSt-747</strain>
    </source>
</reference>
<dbReference type="AlphaFoldDB" id="A0A7V3YHY2"/>
<evidence type="ECO:0000256" key="6">
    <source>
        <dbReference type="ARBA" id="ARBA00061566"/>
    </source>
</evidence>